<dbReference type="eggNOG" id="COG3658">
    <property type="taxonomic scope" value="Bacteria"/>
</dbReference>
<dbReference type="KEGG" id="caj:CIG1485E_0559"/>
<dbReference type="RefSeq" id="WP_038453480.1">
    <property type="nucleotide sequence ID" value="NZ_CP009043.1"/>
</dbReference>
<dbReference type="HOGENOM" id="CLU_121881_0_0_7"/>
<reference evidence="3" key="1">
    <citation type="journal article" date="2014" name="Genome Announc.">
        <title>Complete Genome Sequence of Campylobacter iguaniorum Strain 1485ET, Isolated from a Bearded Dragon (Pogona vitticeps).</title>
        <authorList>
            <person name="Gilbert M.J."/>
            <person name="Miller W.G."/>
            <person name="Yee E."/>
            <person name="Kik M."/>
            <person name="Wagenaar J.A."/>
            <person name="Duim B."/>
        </authorList>
    </citation>
    <scope>NUCLEOTIDE SEQUENCE [LARGE SCALE GENOMIC DNA]</scope>
    <source>
        <strain evidence="3">1485E</strain>
    </source>
</reference>
<keyword evidence="3" id="KW-1185">Reference proteome</keyword>
<protein>
    <submittedName>
        <fullName evidence="2">Diheme cytochrome c</fullName>
    </submittedName>
</protein>
<feature type="signal peptide" evidence="1">
    <location>
        <begin position="1"/>
        <end position="18"/>
    </location>
</feature>
<name>A0A076FF15_9BACT</name>
<proteinExistence type="predicted"/>
<gene>
    <name evidence="2" type="ORF">CIG1485E_0559</name>
</gene>
<accession>A0A076FF15</accession>
<dbReference type="STRING" id="1244531.CIG2463D_0559"/>
<dbReference type="OrthoDB" id="5296814at2"/>
<evidence type="ECO:0000313" key="2">
    <source>
        <dbReference type="EMBL" id="AII14424.1"/>
    </source>
</evidence>
<evidence type="ECO:0000313" key="3">
    <source>
        <dbReference type="Proteomes" id="UP000028486"/>
    </source>
</evidence>
<evidence type="ECO:0000256" key="1">
    <source>
        <dbReference type="SAM" id="SignalP"/>
    </source>
</evidence>
<dbReference type="Proteomes" id="UP000028486">
    <property type="component" value="Chromosome"/>
</dbReference>
<dbReference type="PATRIC" id="fig|1244531.5.peg.569"/>
<keyword evidence="1" id="KW-0732">Signal</keyword>
<organism evidence="2 3">
    <name type="scientific">Campylobacter iguaniorum</name>
    <dbReference type="NCBI Taxonomy" id="1244531"/>
    <lineage>
        <taxon>Bacteria</taxon>
        <taxon>Pseudomonadati</taxon>
        <taxon>Campylobacterota</taxon>
        <taxon>Epsilonproteobacteria</taxon>
        <taxon>Campylobacterales</taxon>
        <taxon>Campylobacteraceae</taxon>
        <taxon>Campylobacter</taxon>
    </lineage>
</organism>
<sequence>MKFFMILLVSLVSLYAKAPSLKPVDNALYTKECASCHFGYQPGLLPSQSWEYIMGSLENHYGTDASIDESDNKELLAYLVANSSQNAMNYKRSAKITKSLEKGVLYKSLTQIPYLKEKHKDIKPWMIEQKEVGSLARCAACHKGADKAYFKDKDVEIPNYGRWEK</sequence>
<dbReference type="Pfam" id="PF09626">
    <property type="entry name" value="DHC"/>
    <property type="match status" value="1"/>
</dbReference>
<dbReference type="EMBL" id="CP009043">
    <property type="protein sequence ID" value="AII14424.1"/>
    <property type="molecule type" value="Genomic_DNA"/>
</dbReference>
<dbReference type="InterPro" id="IPR018588">
    <property type="entry name" value="Dihaem_cytochrome-c"/>
</dbReference>
<dbReference type="AlphaFoldDB" id="A0A076FF15"/>
<feature type="chain" id="PRO_5009743410" evidence="1">
    <location>
        <begin position="19"/>
        <end position="165"/>
    </location>
</feature>